<keyword evidence="2" id="KW-1185">Reference proteome</keyword>
<sequence>MLHWIKNIKLVESSLKLRFLQAVCGISNEPVNLLTVEIRVASSFILGNPAALIAFESEVNNLSHCRKDLFPKEKNASFCSGHIGLRVNYLLRKTLLKKRYI</sequence>
<reference evidence="1 2" key="1">
    <citation type="submission" date="2021-06" db="EMBL/GenBank/DDBJ databases">
        <title>Caerostris extrusa draft genome.</title>
        <authorList>
            <person name="Kono N."/>
            <person name="Arakawa K."/>
        </authorList>
    </citation>
    <scope>NUCLEOTIDE SEQUENCE [LARGE SCALE GENOMIC DNA]</scope>
</reference>
<dbReference type="AlphaFoldDB" id="A0AAV4Y556"/>
<dbReference type="Proteomes" id="UP001054945">
    <property type="component" value="Unassembled WGS sequence"/>
</dbReference>
<evidence type="ECO:0000313" key="2">
    <source>
        <dbReference type="Proteomes" id="UP001054945"/>
    </source>
</evidence>
<dbReference type="EMBL" id="BPLR01018648">
    <property type="protein sequence ID" value="GIZ01284.1"/>
    <property type="molecule type" value="Genomic_DNA"/>
</dbReference>
<comment type="caution">
    <text evidence="1">The sequence shown here is derived from an EMBL/GenBank/DDBJ whole genome shotgun (WGS) entry which is preliminary data.</text>
</comment>
<organism evidence="1 2">
    <name type="scientific">Caerostris extrusa</name>
    <name type="common">Bark spider</name>
    <name type="synonym">Caerostris bankana</name>
    <dbReference type="NCBI Taxonomy" id="172846"/>
    <lineage>
        <taxon>Eukaryota</taxon>
        <taxon>Metazoa</taxon>
        <taxon>Ecdysozoa</taxon>
        <taxon>Arthropoda</taxon>
        <taxon>Chelicerata</taxon>
        <taxon>Arachnida</taxon>
        <taxon>Araneae</taxon>
        <taxon>Araneomorphae</taxon>
        <taxon>Entelegynae</taxon>
        <taxon>Araneoidea</taxon>
        <taxon>Araneidae</taxon>
        <taxon>Caerostris</taxon>
    </lineage>
</organism>
<protein>
    <submittedName>
        <fullName evidence="1">Uncharacterized protein</fullName>
    </submittedName>
</protein>
<evidence type="ECO:0000313" key="1">
    <source>
        <dbReference type="EMBL" id="GIZ01284.1"/>
    </source>
</evidence>
<name>A0AAV4Y556_CAEEX</name>
<accession>A0AAV4Y556</accession>
<gene>
    <name evidence="1" type="ORF">CEXT_549051</name>
</gene>
<proteinExistence type="predicted"/>